<comment type="caution">
    <text evidence="1">The sequence shown here is derived from an EMBL/GenBank/DDBJ whole genome shotgun (WGS) entry which is preliminary data.</text>
</comment>
<evidence type="ECO:0000313" key="2">
    <source>
        <dbReference type="Proteomes" id="UP000037178"/>
    </source>
</evidence>
<organism evidence="1 2">
    <name type="scientific">Candidatus Rhodobacter oscarellae</name>
    <dbReference type="NCBI Taxonomy" id="1675527"/>
    <lineage>
        <taxon>Bacteria</taxon>
        <taxon>Pseudomonadati</taxon>
        <taxon>Pseudomonadota</taxon>
        <taxon>Alphaproteobacteria</taxon>
        <taxon>Rhodobacterales</taxon>
        <taxon>Rhodobacter group</taxon>
        <taxon>Rhodobacter</taxon>
    </lineage>
</organism>
<dbReference type="Proteomes" id="UP000037178">
    <property type="component" value="Unassembled WGS sequence"/>
</dbReference>
<dbReference type="PATRIC" id="fig|1675527.3.peg.2200"/>
<accession>A0A0J9E2R0</accession>
<dbReference type="AlphaFoldDB" id="A0A0J9E2R0"/>
<gene>
    <name evidence="1" type="ORF">AIOL_002086</name>
</gene>
<dbReference type="RefSeq" id="WP_326973100.1">
    <property type="nucleotide sequence ID" value="NZ_LFTY01000002.1"/>
</dbReference>
<reference evidence="1 2" key="1">
    <citation type="submission" date="2015-06" db="EMBL/GenBank/DDBJ databases">
        <title>Draft genome sequence of an Alphaproteobacteria species associated to the Mediterranean sponge Oscarella lobularis.</title>
        <authorList>
            <person name="Jourda C."/>
            <person name="Santini S."/>
            <person name="Claverie J.-M."/>
        </authorList>
    </citation>
    <scope>NUCLEOTIDE SEQUENCE [LARGE SCALE GENOMIC DNA]</scope>
    <source>
        <strain evidence="1">IGS</strain>
    </source>
</reference>
<keyword evidence="2" id="KW-1185">Reference proteome</keyword>
<proteinExistence type="predicted"/>
<protein>
    <submittedName>
        <fullName evidence="1">Uncharacterized protein</fullName>
    </submittedName>
</protein>
<dbReference type="EMBL" id="LFTY01000002">
    <property type="protein sequence ID" value="KMW57126.1"/>
    <property type="molecule type" value="Genomic_DNA"/>
</dbReference>
<sequence>MRIWDDIGKDPGHKAPGFAHFRPLLERVAAGHAARGEVGRG</sequence>
<evidence type="ECO:0000313" key="1">
    <source>
        <dbReference type="EMBL" id="KMW57126.1"/>
    </source>
</evidence>
<dbReference type="STRING" id="1675527.AIOL_002086"/>
<name>A0A0J9E2R0_9RHOB</name>